<gene>
    <name evidence="1" type="ORF">ACFOW1_13775</name>
</gene>
<reference evidence="2" key="1">
    <citation type="journal article" date="2019" name="Int. J. Syst. Evol. Microbiol.">
        <title>The Global Catalogue of Microorganisms (GCM) 10K type strain sequencing project: providing services to taxonomists for standard genome sequencing and annotation.</title>
        <authorList>
            <consortium name="The Broad Institute Genomics Platform"/>
            <consortium name="The Broad Institute Genome Sequencing Center for Infectious Disease"/>
            <person name="Wu L."/>
            <person name="Ma J."/>
        </authorList>
    </citation>
    <scope>NUCLEOTIDE SEQUENCE [LARGE SCALE GENOMIC DNA]</scope>
    <source>
        <strain evidence="2">CECT 8010</strain>
    </source>
</reference>
<organism evidence="1 2">
    <name type="scientific">Parasediminibacterium paludis</name>
    <dbReference type="NCBI Taxonomy" id="908966"/>
    <lineage>
        <taxon>Bacteria</taxon>
        <taxon>Pseudomonadati</taxon>
        <taxon>Bacteroidota</taxon>
        <taxon>Chitinophagia</taxon>
        <taxon>Chitinophagales</taxon>
        <taxon>Chitinophagaceae</taxon>
        <taxon>Parasediminibacterium</taxon>
    </lineage>
</organism>
<dbReference type="Proteomes" id="UP001595906">
    <property type="component" value="Unassembled WGS sequence"/>
</dbReference>
<sequence length="246" mass="26380">MANLKVVRIYSGSDVDMLTAAATIIGHAKDNKAALIAKRSSWKDPFFNNIAAAIDQAFTNILGTNGVKEQKKATKALVKAMKEIVPLLGDFKTQIEVDFEDDNREKDVLLSLGYGLMPKVQKGDQEALTKLLATFTTNMSASLKQEIVAAGTDADIIDTIISYAAIIKDSNIAQEKQKGIKKTITAEGITQLNAIYKQTIGVAKIAARFMAADASKAALFSFHKTKAALNTTTTAASKIKKAAPKA</sequence>
<dbReference type="EMBL" id="JBHSDC010000028">
    <property type="protein sequence ID" value="MFC4232965.1"/>
    <property type="molecule type" value="Genomic_DNA"/>
</dbReference>
<keyword evidence="2" id="KW-1185">Reference proteome</keyword>
<proteinExistence type="predicted"/>
<name>A0ABV8Q0D0_9BACT</name>
<accession>A0ABV8Q0D0</accession>
<evidence type="ECO:0000313" key="2">
    <source>
        <dbReference type="Proteomes" id="UP001595906"/>
    </source>
</evidence>
<protein>
    <submittedName>
        <fullName evidence="1">Uncharacterized protein</fullName>
    </submittedName>
</protein>
<comment type="caution">
    <text evidence="1">The sequence shown here is derived from an EMBL/GenBank/DDBJ whole genome shotgun (WGS) entry which is preliminary data.</text>
</comment>
<evidence type="ECO:0000313" key="1">
    <source>
        <dbReference type="EMBL" id="MFC4232965.1"/>
    </source>
</evidence>
<dbReference type="RefSeq" id="WP_379015029.1">
    <property type="nucleotide sequence ID" value="NZ_JBHSDC010000028.1"/>
</dbReference>